<keyword evidence="2" id="KW-0479">Metal-binding</keyword>
<dbReference type="InterPro" id="IPR003604">
    <property type="entry name" value="Matrin/U1-like-C_Znf_C2H2"/>
</dbReference>
<dbReference type="OrthoDB" id="30343at2759"/>
<dbReference type="InterPro" id="IPR022755">
    <property type="entry name" value="Znf_C2H2_jaz"/>
</dbReference>
<evidence type="ECO:0000313" key="10">
    <source>
        <dbReference type="EMBL" id="PAV84023.1"/>
    </source>
</evidence>
<proteinExistence type="predicted"/>
<dbReference type="GO" id="GO:0046540">
    <property type="term" value="C:U4/U6 x U5 tri-snRNP complex"/>
    <property type="evidence" value="ECO:0007669"/>
    <property type="project" value="TreeGrafter"/>
</dbReference>
<dbReference type="Proteomes" id="UP000218231">
    <property type="component" value="Unassembled WGS sequence"/>
</dbReference>
<evidence type="ECO:0000256" key="6">
    <source>
        <dbReference type="ARBA" id="ARBA00023242"/>
    </source>
</evidence>
<dbReference type="FunFam" id="3.30.160.60:FF:000282">
    <property type="entry name" value="Zinc finger, matrin-type 2"/>
    <property type="match status" value="1"/>
</dbReference>
<evidence type="ECO:0000256" key="1">
    <source>
        <dbReference type="ARBA" id="ARBA00004123"/>
    </source>
</evidence>
<organism evidence="10 11">
    <name type="scientific">Diploscapter pachys</name>
    <dbReference type="NCBI Taxonomy" id="2018661"/>
    <lineage>
        <taxon>Eukaryota</taxon>
        <taxon>Metazoa</taxon>
        <taxon>Ecdysozoa</taxon>
        <taxon>Nematoda</taxon>
        <taxon>Chromadorea</taxon>
        <taxon>Rhabditida</taxon>
        <taxon>Rhabditina</taxon>
        <taxon>Rhabditomorpha</taxon>
        <taxon>Rhabditoidea</taxon>
        <taxon>Rhabditidae</taxon>
        <taxon>Diploscapter</taxon>
    </lineage>
</organism>
<dbReference type="Gene3D" id="3.30.160.60">
    <property type="entry name" value="Classic Zinc Finger"/>
    <property type="match status" value="1"/>
</dbReference>
<protein>
    <recommendedName>
        <fullName evidence="12">Matrin-type domain-containing protein</fullName>
    </recommendedName>
</protein>
<dbReference type="InterPro" id="IPR000210">
    <property type="entry name" value="BTB/POZ_dom"/>
</dbReference>
<dbReference type="EMBL" id="LIAE01006897">
    <property type="protein sequence ID" value="PAV84023.1"/>
    <property type="molecule type" value="Genomic_DNA"/>
</dbReference>
<dbReference type="PANTHER" id="PTHR45986:SF1">
    <property type="entry name" value="ZINC FINGER MATRIN-TYPE PROTEIN 2"/>
    <property type="match status" value="1"/>
</dbReference>
<feature type="compositionally biased region" description="Basic residues" evidence="7">
    <location>
        <begin position="396"/>
        <end position="407"/>
    </location>
</feature>
<dbReference type="GO" id="GO:0000398">
    <property type="term" value="P:mRNA splicing, via spliceosome"/>
    <property type="evidence" value="ECO:0007669"/>
    <property type="project" value="InterPro"/>
</dbReference>
<feature type="region of interest" description="Disordered" evidence="7">
    <location>
        <begin position="382"/>
        <end position="438"/>
    </location>
</feature>
<dbReference type="InterPro" id="IPR036236">
    <property type="entry name" value="Znf_C2H2_sf"/>
</dbReference>
<dbReference type="SMART" id="SM00451">
    <property type="entry name" value="ZnF_U1"/>
    <property type="match status" value="1"/>
</dbReference>
<dbReference type="Pfam" id="PF00651">
    <property type="entry name" value="BTB"/>
    <property type="match status" value="1"/>
</dbReference>
<dbReference type="GO" id="GO:0008270">
    <property type="term" value="F:zinc ion binding"/>
    <property type="evidence" value="ECO:0007669"/>
    <property type="project" value="UniProtKB-KW"/>
</dbReference>
<evidence type="ECO:0000259" key="9">
    <source>
        <dbReference type="SMART" id="SM00451"/>
    </source>
</evidence>
<dbReference type="AlphaFoldDB" id="A0A2A2LCW5"/>
<keyword evidence="11" id="KW-1185">Reference proteome</keyword>
<evidence type="ECO:0000256" key="3">
    <source>
        <dbReference type="ARBA" id="ARBA00022771"/>
    </source>
</evidence>
<gene>
    <name evidence="10" type="ORF">WR25_14452</name>
</gene>
<dbReference type="STRING" id="2018661.A0A2A2LCW5"/>
<feature type="compositionally biased region" description="Acidic residues" evidence="7">
    <location>
        <begin position="411"/>
        <end position="420"/>
    </location>
</feature>
<evidence type="ECO:0000313" key="11">
    <source>
        <dbReference type="Proteomes" id="UP000218231"/>
    </source>
</evidence>
<dbReference type="SUPFAM" id="SSF54695">
    <property type="entry name" value="POZ domain"/>
    <property type="match status" value="1"/>
</dbReference>
<dbReference type="SMART" id="SM00225">
    <property type="entry name" value="BTB"/>
    <property type="match status" value="1"/>
</dbReference>
<sequence>MLSIRPDSFSSYQPSSLGGLGLETADARVTISRSHYDDFAQPTSWRNFELVVGEKSFFVNPGWLAELSLFFQDYCFSAETVGNALIVDDISPTEMLEFLRCIFFCPTRKPLTVANIALVLRVSRRFEMKPVLARCELFIANSANTLDRRKLLQITTAVSQYDPNSSTLSVLVDRIAEMKEDELNPTQFSEMPGDVVAEVYRQRIRTREKKRKEFGCVMFESEKCRSTNRAARMRPGQITEGSGMRVQAEYTARAQQRMLDEREVAERKSGKRKDDEPKVKKEMLQARDYKIDLESKIGKQVVINKTTPSAESGGFYCDVCDCVVKDSINFLDHINGKNHQRNMGMSMKVKKSTVDDVRARLAEKRMDKMRERKEKQLEEMLEEVHEEEMKMQDHKREKKHETRKRKRETVEEPAGDDDLDPELRAMMGFSGFGTTSKK</sequence>
<keyword evidence="3" id="KW-0863">Zinc-finger</keyword>
<reference evidence="10 11" key="1">
    <citation type="journal article" date="2017" name="Curr. Biol.">
        <title>Genome architecture and evolution of a unichromosomal asexual nematode.</title>
        <authorList>
            <person name="Fradin H."/>
            <person name="Zegar C."/>
            <person name="Gutwein M."/>
            <person name="Lucas J."/>
            <person name="Kovtun M."/>
            <person name="Corcoran D."/>
            <person name="Baugh L.R."/>
            <person name="Kiontke K."/>
            <person name="Gunsalus K."/>
            <person name="Fitch D.H."/>
            <person name="Piano F."/>
        </authorList>
    </citation>
    <scope>NUCLEOTIDE SEQUENCE [LARGE SCALE GENOMIC DNA]</scope>
    <source>
        <strain evidence="10">PF1309</strain>
    </source>
</reference>
<feature type="domain" description="U1-type" evidence="9">
    <location>
        <begin position="312"/>
        <end position="346"/>
    </location>
</feature>
<evidence type="ECO:0000256" key="5">
    <source>
        <dbReference type="ARBA" id="ARBA00023125"/>
    </source>
</evidence>
<dbReference type="InterPro" id="IPR040107">
    <property type="entry name" value="Snu23"/>
</dbReference>
<comment type="subcellular location">
    <subcellularLocation>
        <location evidence="1">Nucleus</location>
    </subcellularLocation>
</comment>
<dbReference type="Gene3D" id="3.30.710.10">
    <property type="entry name" value="Potassium Channel Kv1.1, Chain A"/>
    <property type="match status" value="1"/>
</dbReference>
<name>A0A2A2LCW5_9BILA</name>
<keyword evidence="4" id="KW-0862">Zinc</keyword>
<keyword evidence="5" id="KW-0238">DNA-binding</keyword>
<accession>A0A2A2LCW5</accession>
<dbReference type="SUPFAM" id="SSF57667">
    <property type="entry name" value="beta-beta-alpha zinc fingers"/>
    <property type="match status" value="1"/>
</dbReference>
<dbReference type="GO" id="GO:0003677">
    <property type="term" value="F:DNA binding"/>
    <property type="evidence" value="ECO:0007669"/>
    <property type="project" value="UniProtKB-KW"/>
</dbReference>
<evidence type="ECO:0000259" key="8">
    <source>
        <dbReference type="SMART" id="SM00225"/>
    </source>
</evidence>
<evidence type="ECO:0008006" key="12">
    <source>
        <dbReference type="Google" id="ProtNLM"/>
    </source>
</evidence>
<dbReference type="InterPro" id="IPR011333">
    <property type="entry name" value="SKP1/BTB/POZ_sf"/>
</dbReference>
<comment type="caution">
    <text evidence="10">The sequence shown here is derived from an EMBL/GenBank/DDBJ whole genome shotgun (WGS) entry which is preliminary data.</text>
</comment>
<dbReference type="Pfam" id="PF12171">
    <property type="entry name" value="zf-C2H2_jaz"/>
    <property type="match status" value="1"/>
</dbReference>
<feature type="domain" description="BTB" evidence="8">
    <location>
        <begin position="46"/>
        <end position="143"/>
    </location>
</feature>
<keyword evidence="6" id="KW-0539">Nucleus</keyword>
<evidence type="ECO:0000256" key="2">
    <source>
        <dbReference type="ARBA" id="ARBA00022723"/>
    </source>
</evidence>
<evidence type="ECO:0000256" key="7">
    <source>
        <dbReference type="SAM" id="MobiDB-lite"/>
    </source>
</evidence>
<evidence type="ECO:0000256" key="4">
    <source>
        <dbReference type="ARBA" id="ARBA00022833"/>
    </source>
</evidence>
<dbReference type="GO" id="GO:0005681">
    <property type="term" value="C:spliceosomal complex"/>
    <property type="evidence" value="ECO:0007669"/>
    <property type="project" value="InterPro"/>
</dbReference>
<dbReference type="PANTHER" id="PTHR45986">
    <property type="entry name" value="ZINC FINGER MATRIN-TYPE PROTEIN 2"/>
    <property type="match status" value="1"/>
</dbReference>